<evidence type="ECO:0000256" key="10">
    <source>
        <dbReference type="ARBA" id="ARBA00022842"/>
    </source>
</evidence>
<dbReference type="GO" id="GO:0046872">
    <property type="term" value="F:metal ion binding"/>
    <property type="evidence" value="ECO:0007669"/>
    <property type="project" value="UniProtKB-KW"/>
</dbReference>
<comment type="catalytic activity">
    <reaction evidence="13">
        <text>10-formyltetrahydrofolyl-(gamma-L-Glu)(n) + L-glutamate + ATP = 10-formyltetrahydrofolyl-(gamma-L-Glu)(n+1) + ADP + phosphate + H(+)</text>
        <dbReference type="Rhea" id="RHEA:51904"/>
        <dbReference type="Rhea" id="RHEA-COMP:13088"/>
        <dbReference type="Rhea" id="RHEA-COMP:14300"/>
        <dbReference type="ChEBI" id="CHEBI:15378"/>
        <dbReference type="ChEBI" id="CHEBI:29985"/>
        <dbReference type="ChEBI" id="CHEBI:30616"/>
        <dbReference type="ChEBI" id="CHEBI:43474"/>
        <dbReference type="ChEBI" id="CHEBI:134413"/>
        <dbReference type="ChEBI" id="CHEBI:456216"/>
        <dbReference type="EC" id="6.3.2.17"/>
    </reaction>
</comment>
<keyword evidence="6 16" id="KW-0436">Ligase</keyword>
<comment type="pathway">
    <text evidence="2">Cofactor biosynthesis; tetrahydrofolate biosynthesis; 7,8-dihydrofolate from 2-amino-4-hydroxy-6-hydroxymethyl-7,8-dihydropteridine diphosphate and 4-aminobenzoate: step 2/2.</text>
</comment>
<dbReference type="SUPFAM" id="SSF53244">
    <property type="entry name" value="MurD-like peptide ligases, peptide-binding domain"/>
    <property type="match status" value="1"/>
</dbReference>
<keyword evidence="10" id="KW-0460">Magnesium</keyword>
<evidence type="ECO:0000256" key="9">
    <source>
        <dbReference type="ARBA" id="ARBA00022840"/>
    </source>
</evidence>
<comment type="function">
    <text evidence="1 16">Functions in two distinct reactions of the de novo folate biosynthetic pathway. Catalyzes the addition of a glutamate residue to dihydropteroate (7,8-dihydropteroate or H2Pte) to form dihydrofolate (7,8-dihydrofolate monoglutamate or H2Pte-Glu). Also catalyzes successive additions of L-glutamate to tetrahydrofolate or 10-formyltetrahydrofolate or 5,10-methylenetetrahydrofolate, leading to folylpolyglutamate derivatives.</text>
</comment>
<keyword evidence="9 16" id="KW-0067">ATP-binding</keyword>
<dbReference type="OrthoDB" id="9809356at2"/>
<comment type="caution">
    <text evidence="19">The sequence shown here is derived from an EMBL/GenBank/DDBJ whole genome shotgun (WGS) entry which is preliminary data.</text>
</comment>
<evidence type="ECO:0000256" key="7">
    <source>
        <dbReference type="ARBA" id="ARBA00022723"/>
    </source>
</evidence>
<proteinExistence type="inferred from homology"/>
<evidence type="ECO:0000313" key="19">
    <source>
        <dbReference type="EMBL" id="KIE64200.1"/>
    </source>
</evidence>
<dbReference type="NCBIfam" id="TIGR01499">
    <property type="entry name" value="folC"/>
    <property type="match status" value="1"/>
</dbReference>
<dbReference type="InterPro" id="IPR001645">
    <property type="entry name" value="Folylpolyglutamate_synth"/>
</dbReference>
<evidence type="ECO:0000256" key="11">
    <source>
        <dbReference type="ARBA" id="ARBA00022909"/>
    </source>
</evidence>
<dbReference type="InterPro" id="IPR004101">
    <property type="entry name" value="Mur_ligase_C"/>
</dbReference>
<evidence type="ECO:0000256" key="5">
    <source>
        <dbReference type="ARBA" id="ARBA00019357"/>
    </source>
</evidence>
<evidence type="ECO:0000256" key="1">
    <source>
        <dbReference type="ARBA" id="ARBA00002714"/>
    </source>
</evidence>
<dbReference type="InterPro" id="IPR013221">
    <property type="entry name" value="Mur_ligase_cen"/>
</dbReference>
<dbReference type="SUPFAM" id="SSF53623">
    <property type="entry name" value="MurD-like peptide ligases, catalytic domain"/>
    <property type="match status" value="1"/>
</dbReference>
<feature type="domain" description="Mur ligase C-terminal" evidence="17">
    <location>
        <begin position="292"/>
        <end position="411"/>
    </location>
</feature>
<evidence type="ECO:0000256" key="14">
    <source>
        <dbReference type="ARBA" id="ARBA00049035"/>
    </source>
</evidence>
<comment type="similarity">
    <text evidence="4 16">Belongs to the folylpolyglutamate synthase family.</text>
</comment>
<dbReference type="PATRIC" id="fig|1401651.3.peg.197"/>
<dbReference type="HOGENOM" id="CLU_015869_1_1_6"/>
<comment type="catalytic activity">
    <reaction evidence="15">
        <text>7,8-dihydropteroate + L-glutamate + ATP = 7,8-dihydrofolate + ADP + phosphate + H(+)</text>
        <dbReference type="Rhea" id="RHEA:23584"/>
        <dbReference type="ChEBI" id="CHEBI:15378"/>
        <dbReference type="ChEBI" id="CHEBI:17839"/>
        <dbReference type="ChEBI" id="CHEBI:29985"/>
        <dbReference type="ChEBI" id="CHEBI:30616"/>
        <dbReference type="ChEBI" id="CHEBI:43474"/>
        <dbReference type="ChEBI" id="CHEBI:57451"/>
        <dbReference type="ChEBI" id="CHEBI:456216"/>
        <dbReference type="EC" id="6.3.2.12"/>
    </reaction>
</comment>
<comment type="catalytic activity">
    <reaction evidence="12">
        <text>(6S)-5,6,7,8-tetrahydrofolyl-(gamma-L-Glu)(n) + L-glutamate + ATP = (6S)-5,6,7,8-tetrahydrofolyl-(gamma-L-Glu)(n+1) + ADP + phosphate + H(+)</text>
        <dbReference type="Rhea" id="RHEA:10580"/>
        <dbReference type="Rhea" id="RHEA-COMP:14738"/>
        <dbReference type="Rhea" id="RHEA-COMP:14740"/>
        <dbReference type="ChEBI" id="CHEBI:15378"/>
        <dbReference type="ChEBI" id="CHEBI:29985"/>
        <dbReference type="ChEBI" id="CHEBI:30616"/>
        <dbReference type="ChEBI" id="CHEBI:43474"/>
        <dbReference type="ChEBI" id="CHEBI:141005"/>
        <dbReference type="ChEBI" id="CHEBI:456216"/>
        <dbReference type="EC" id="6.3.2.17"/>
    </reaction>
</comment>
<evidence type="ECO:0000256" key="3">
    <source>
        <dbReference type="ARBA" id="ARBA00005150"/>
    </source>
</evidence>
<dbReference type="InterPro" id="IPR018109">
    <property type="entry name" value="Folylpolyglutamate_synth_CS"/>
</dbReference>
<evidence type="ECO:0000256" key="15">
    <source>
        <dbReference type="ARBA" id="ARBA00049161"/>
    </source>
</evidence>
<dbReference type="PROSITE" id="PS01011">
    <property type="entry name" value="FOLYLPOLYGLU_SYNT_1"/>
    <property type="match status" value="1"/>
</dbReference>
<dbReference type="PANTHER" id="PTHR11136:SF0">
    <property type="entry name" value="DIHYDROFOLATE SYNTHETASE-RELATED"/>
    <property type="match status" value="1"/>
</dbReference>
<accession>A0A0C1VK11</accession>
<dbReference type="PANTHER" id="PTHR11136">
    <property type="entry name" value="FOLYLPOLYGLUTAMATE SYNTHASE-RELATED"/>
    <property type="match status" value="1"/>
</dbReference>
<evidence type="ECO:0000256" key="8">
    <source>
        <dbReference type="ARBA" id="ARBA00022741"/>
    </source>
</evidence>
<gene>
    <name evidence="19" type="ORF">P689_119171</name>
</gene>
<dbReference type="GO" id="GO:0008841">
    <property type="term" value="F:dihydrofolate synthase activity"/>
    <property type="evidence" value="ECO:0007669"/>
    <property type="project" value="UniProtKB-EC"/>
</dbReference>
<dbReference type="Gene3D" id="3.90.190.20">
    <property type="entry name" value="Mur ligase, C-terminal domain"/>
    <property type="match status" value="1"/>
</dbReference>
<dbReference type="Gene3D" id="3.40.1190.10">
    <property type="entry name" value="Mur-like, catalytic domain"/>
    <property type="match status" value="1"/>
</dbReference>
<dbReference type="UniPathway" id="UPA00077">
    <property type="reaction ID" value="UER00157"/>
</dbReference>
<dbReference type="GO" id="GO:0046656">
    <property type="term" value="P:folic acid biosynthetic process"/>
    <property type="evidence" value="ECO:0007669"/>
    <property type="project" value="UniProtKB-KW"/>
</dbReference>
<dbReference type="RefSeq" id="WP_039719556.1">
    <property type="nucleotide sequence ID" value="NZ_AWXV01000002.1"/>
</dbReference>
<evidence type="ECO:0000259" key="18">
    <source>
        <dbReference type="Pfam" id="PF08245"/>
    </source>
</evidence>
<dbReference type="Pfam" id="PF02875">
    <property type="entry name" value="Mur_ligase_C"/>
    <property type="match status" value="1"/>
</dbReference>
<evidence type="ECO:0000256" key="6">
    <source>
        <dbReference type="ARBA" id="ARBA00022598"/>
    </source>
</evidence>
<keyword evidence="7" id="KW-0479">Metal-binding</keyword>
<keyword evidence="11" id="KW-0289">Folate biosynthesis</keyword>
<dbReference type="GO" id="GO:0004326">
    <property type="term" value="F:tetrahydrofolylpolyglutamate synthase activity"/>
    <property type="evidence" value="ECO:0007669"/>
    <property type="project" value="UniProtKB-EC"/>
</dbReference>
<organism evidence="19 20">
    <name type="scientific">Candidatus Riesia pediculischaeffi PTSU</name>
    <dbReference type="NCBI Taxonomy" id="1401651"/>
    <lineage>
        <taxon>Bacteria</taxon>
        <taxon>Pseudomonadati</taxon>
        <taxon>Pseudomonadota</taxon>
        <taxon>Gammaproteobacteria</taxon>
        <taxon>Enterobacterales</taxon>
        <taxon>Enterobacteriaceae</taxon>
        <taxon>Candidatus Riesia</taxon>
    </lineage>
</organism>
<evidence type="ECO:0000259" key="17">
    <source>
        <dbReference type="Pfam" id="PF02875"/>
    </source>
</evidence>
<dbReference type="InterPro" id="IPR036615">
    <property type="entry name" value="Mur_ligase_C_dom_sf"/>
</dbReference>
<evidence type="ECO:0000256" key="13">
    <source>
        <dbReference type="ARBA" id="ARBA00047808"/>
    </source>
</evidence>
<name>A0A0C1VK11_9ENTR</name>
<feature type="domain" description="Mur ligase central" evidence="18">
    <location>
        <begin position="49"/>
        <end position="203"/>
    </location>
</feature>
<dbReference type="GO" id="GO:0005737">
    <property type="term" value="C:cytoplasm"/>
    <property type="evidence" value="ECO:0007669"/>
    <property type="project" value="TreeGrafter"/>
</dbReference>
<evidence type="ECO:0000256" key="12">
    <source>
        <dbReference type="ARBA" id="ARBA00047493"/>
    </source>
</evidence>
<evidence type="ECO:0000256" key="2">
    <source>
        <dbReference type="ARBA" id="ARBA00004799"/>
    </source>
</evidence>
<dbReference type="GO" id="GO:0005524">
    <property type="term" value="F:ATP binding"/>
    <property type="evidence" value="ECO:0007669"/>
    <property type="project" value="UniProtKB-KW"/>
</dbReference>
<dbReference type="Pfam" id="PF08245">
    <property type="entry name" value="Mur_ligase_M"/>
    <property type="match status" value="1"/>
</dbReference>
<dbReference type="EMBL" id="AWXV01000002">
    <property type="protein sequence ID" value="KIE64200.1"/>
    <property type="molecule type" value="Genomic_DNA"/>
</dbReference>
<sequence length="425" mass="48390">MDIKNFSLDHWISYIRCQHINKIDMSLDRIRKVADDMKLLRPAPFVIIVSGTNGKGTTCNVIENILICSGLKVGVYSSPHLISYTERIRIFGKDISSEELCKAFYDVEKNRGENITLTEFEYSTLAALKIFKSSHLDIVVLEVGCGGRLDATNIIDADISVIVNISIDHNILLGNDREQVGYQKCGIFRSGQTAVIGEDNVPSSIRIEARRLTTRLFIYRKNWIFDSDETGWKWKSEKYIVRNLPISTSIPMINVASGLAAIYVSKKNCVKIRRKIKDEHIRNGISLSRLPGRFQVIGSEKEGPLIILDVAHNAHAARCLSKKLDHIQYCGKRIYAIVSILSDKDIEKILSELKDKIYQWNFVSNIQDERGLSSKELSKYMIDSIEYENFLNAYESVIKDVGRNILLIFGSFYIVSEYLKIFGRE</sequence>
<protein>
    <recommendedName>
        <fullName evidence="5 16">Dihydrofolate synthase/folylpolyglutamate synthase</fullName>
    </recommendedName>
</protein>
<dbReference type="Proteomes" id="UP000054529">
    <property type="component" value="Unassembled WGS sequence"/>
</dbReference>
<comment type="pathway">
    <text evidence="3">Cofactor biosynthesis; tetrahydrofolylpolyglutamate biosynthesis.</text>
</comment>
<reference evidence="19 20" key="1">
    <citation type="journal article" date="2014" name="G3 (Bethesda)">
        <title>Genome sequence of Candidatus Riesia pediculischaeffi, endosymbiont of chimpanzee lice, and genomic comparison of recently acquired endosymbionts from human and chimpanzee lice.</title>
        <authorList>
            <person name="Boyd B.M."/>
            <person name="Allen J.M."/>
            <person name="de Crecy-Lagard V."/>
            <person name="Reed D.L."/>
        </authorList>
    </citation>
    <scope>NUCLEOTIDE SEQUENCE [LARGE SCALE GENOMIC DNA]</scope>
    <source>
        <strain evidence="19 20">PTSU</strain>
    </source>
</reference>
<dbReference type="AlphaFoldDB" id="A0A0C1VK11"/>
<comment type="catalytic activity">
    <reaction evidence="14">
        <text>(6R)-5,10-methylenetetrahydrofolyl-(gamma-L-Glu)(n) + L-glutamate + ATP = (6R)-5,10-methylenetetrahydrofolyl-(gamma-L-Glu)(n+1) + ADP + phosphate + H(+)</text>
        <dbReference type="Rhea" id="RHEA:51912"/>
        <dbReference type="Rhea" id="RHEA-COMP:13257"/>
        <dbReference type="Rhea" id="RHEA-COMP:13258"/>
        <dbReference type="ChEBI" id="CHEBI:15378"/>
        <dbReference type="ChEBI" id="CHEBI:29985"/>
        <dbReference type="ChEBI" id="CHEBI:30616"/>
        <dbReference type="ChEBI" id="CHEBI:43474"/>
        <dbReference type="ChEBI" id="CHEBI:136572"/>
        <dbReference type="ChEBI" id="CHEBI:456216"/>
        <dbReference type="EC" id="6.3.2.17"/>
    </reaction>
</comment>
<dbReference type="NCBIfam" id="NF008101">
    <property type="entry name" value="PRK10846.1"/>
    <property type="match status" value="1"/>
</dbReference>
<dbReference type="PIRSF" id="PIRSF001563">
    <property type="entry name" value="Folylpolyglu_synth"/>
    <property type="match status" value="1"/>
</dbReference>
<evidence type="ECO:0000256" key="4">
    <source>
        <dbReference type="ARBA" id="ARBA00008276"/>
    </source>
</evidence>
<keyword evidence="8 16" id="KW-0547">Nucleotide-binding</keyword>
<dbReference type="InterPro" id="IPR036565">
    <property type="entry name" value="Mur-like_cat_sf"/>
</dbReference>
<evidence type="ECO:0000256" key="16">
    <source>
        <dbReference type="PIRNR" id="PIRNR001563"/>
    </source>
</evidence>
<dbReference type="GO" id="GO:0046654">
    <property type="term" value="P:tetrahydrofolate biosynthetic process"/>
    <property type="evidence" value="ECO:0007669"/>
    <property type="project" value="UniProtKB-UniPathway"/>
</dbReference>
<evidence type="ECO:0000313" key="20">
    <source>
        <dbReference type="Proteomes" id="UP000054529"/>
    </source>
</evidence>